<dbReference type="EMBL" id="WIQZ01000017">
    <property type="protein sequence ID" value="KAF3140314.1"/>
    <property type="molecule type" value="Genomic_DNA"/>
</dbReference>
<dbReference type="AlphaFoldDB" id="A0A7C8NV46"/>
<reference evidence="1 2" key="1">
    <citation type="submission" date="2019-06" db="EMBL/GenBank/DDBJ databases">
        <authorList>
            <person name="Palmer J.M."/>
        </authorList>
    </citation>
    <scope>NUCLEOTIDE SEQUENCE [LARGE SCALE GENOMIC DNA]</scope>
    <source>
        <strain evidence="1 2">TWF703</strain>
    </source>
</reference>
<evidence type="ECO:0000313" key="2">
    <source>
        <dbReference type="Proteomes" id="UP000480548"/>
    </source>
</evidence>
<dbReference type="Proteomes" id="UP000480548">
    <property type="component" value="Unassembled WGS sequence"/>
</dbReference>
<evidence type="ECO:0000313" key="1">
    <source>
        <dbReference type="EMBL" id="KAF3140314.1"/>
    </source>
</evidence>
<gene>
    <name evidence="1" type="ORF">TWF703_003187</name>
</gene>
<sequence>MPCGGPQIADYTYHTPSSDADNDTKFLMFRGYDEEPRSSKRLNDVVTPILYRELQIHAESDDEVPLKLDTLYHNPTQLLSYIKTVYVDFSDFQEARGKSTKHNVDLGSAVILVQKGRGGSSWGVPLRISNIIWKGPQKSERLNSWWLTRLITLNASTLKSLRMKVTPNNRESDVDLRRSEKPHSLPNLALPNLREFVVYWVADPPEYPEMDGITTIESFFELYFFSPLAETRLRKICFSRMPVLTARSTEFLDTRDLKDLRLCLCENTTVFLSSLALRGKLRLDTVIINGVCESLTGINSFLSTIQPGLRFLVYHVDIYPNIQGVLNPYDGSEFPFSRDIISRHRDTLRYLSHGVNYRNIIWFQPPEQADNVFESQTSVYRSLDLIELSIPIKVERGGPHAHQLNFDVHIPKVFVHLKRLRVLSLTPSSLYLQTRFPAAFGGMAHTDGPRSRSEEGYFVIRFIAEEAAHIYWSSASRNSSSPPTLERITFRPIANADQSDCEPIATFRLKWKTRGSSELAAEGYYPEVEYVPDIHHVIRGECLREIRLGETFVDSNYNCMKGESNILRSSQSRIC</sequence>
<organism evidence="1 2">
    <name type="scientific">Orbilia oligospora</name>
    <name type="common">Nematode-trapping fungus</name>
    <name type="synonym">Arthrobotrys oligospora</name>
    <dbReference type="NCBI Taxonomy" id="2813651"/>
    <lineage>
        <taxon>Eukaryota</taxon>
        <taxon>Fungi</taxon>
        <taxon>Dikarya</taxon>
        <taxon>Ascomycota</taxon>
        <taxon>Pezizomycotina</taxon>
        <taxon>Orbiliomycetes</taxon>
        <taxon>Orbiliales</taxon>
        <taxon>Orbiliaceae</taxon>
        <taxon>Orbilia</taxon>
    </lineage>
</organism>
<name>A0A7C8NV46_ORBOL</name>
<accession>A0A7C8NV46</accession>
<proteinExistence type="predicted"/>
<protein>
    <submittedName>
        <fullName evidence="1">Uncharacterized protein</fullName>
    </submittedName>
</protein>
<comment type="caution">
    <text evidence="1">The sequence shown here is derived from an EMBL/GenBank/DDBJ whole genome shotgun (WGS) entry which is preliminary data.</text>
</comment>